<comment type="subcellular location">
    <subcellularLocation>
        <location evidence="1 14">Cell membrane</location>
        <topology evidence="1 14">Multi-pass membrane protein</topology>
    </subcellularLocation>
</comment>
<keyword evidence="6 14" id="KW-1133">Transmembrane helix</keyword>
<feature type="transmembrane region" description="Helical" evidence="14">
    <location>
        <begin position="139"/>
        <end position="160"/>
    </location>
</feature>
<evidence type="ECO:0000256" key="7">
    <source>
        <dbReference type="ARBA" id="ARBA00023040"/>
    </source>
</evidence>
<feature type="transmembrane region" description="Helical" evidence="14">
    <location>
        <begin position="236"/>
        <end position="257"/>
    </location>
</feature>
<evidence type="ECO:0000256" key="11">
    <source>
        <dbReference type="ARBA" id="ARBA00023180"/>
    </source>
</evidence>
<keyword evidence="10 13" id="KW-0675">Receptor</keyword>
<reference evidence="17" key="1">
    <citation type="submission" date="2025-08" db="UniProtKB">
        <authorList>
            <consortium name="RefSeq"/>
        </authorList>
    </citation>
    <scope>IDENTIFICATION</scope>
</reference>
<dbReference type="PRINTS" id="PR00245">
    <property type="entry name" value="OLFACTORYR"/>
</dbReference>
<evidence type="ECO:0000256" key="10">
    <source>
        <dbReference type="ARBA" id="ARBA00023170"/>
    </source>
</evidence>
<keyword evidence="12 13" id="KW-0807">Transducer</keyword>
<dbReference type="PANTHER" id="PTHR26451">
    <property type="entry name" value="G_PROTEIN_RECEP_F1_2 DOMAIN-CONTAINING PROTEIN"/>
    <property type="match status" value="1"/>
</dbReference>
<dbReference type="PROSITE" id="PS00237">
    <property type="entry name" value="G_PROTEIN_RECEP_F1_1"/>
    <property type="match status" value="1"/>
</dbReference>
<feature type="transmembrane region" description="Helical" evidence="14">
    <location>
        <begin position="269"/>
        <end position="289"/>
    </location>
</feature>
<dbReference type="FunFam" id="1.20.1070.10:FF:000024">
    <property type="entry name" value="Olfactory receptor"/>
    <property type="match status" value="1"/>
</dbReference>
<evidence type="ECO:0000256" key="14">
    <source>
        <dbReference type="RuleBase" id="RU363047"/>
    </source>
</evidence>
<dbReference type="GeneID" id="114426874"/>
<gene>
    <name evidence="17" type="primary">LOC114426874</name>
</gene>
<comment type="similarity">
    <text evidence="13">Belongs to the G-protein coupled receptor 1 family.</text>
</comment>
<dbReference type="GO" id="GO:0004930">
    <property type="term" value="F:G protein-coupled receptor activity"/>
    <property type="evidence" value="ECO:0007669"/>
    <property type="project" value="UniProtKB-KW"/>
</dbReference>
<evidence type="ECO:0000256" key="2">
    <source>
        <dbReference type="ARBA" id="ARBA00022475"/>
    </source>
</evidence>
<evidence type="ECO:0000256" key="5">
    <source>
        <dbReference type="ARBA" id="ARBA00022725"/>
    </source>
</evidence>
<dbReference type="GO" id="GO:0005886">
    <property type="term" value="C:plasma membrane"/>
    <property type="evidence" value="ECO:0007669"/>
    <property type="project" value="UniProtKB-SubCell"/>
</dbReference>
<keyword evidence="2 14" id="KW-1003">Cell membrane</keyword>
<dbReference type="RefSeq" id="XP_028250335.1">
    <property type="nucleotide sequence ID" value="XM_028394534.1"/>
</dbReference>
<dbReference type="InterPro" id="IPR000725">
    <property type="entry name" value="Olfact_rcpt"/>
</dbReference>
<dbReference type="InterPro" id="IPR017452">
    <property type="entry name" value="GPCR_Rhodpsn_7TM"/>
</dbReference>
<evidence type="ECO:0000256" key="8">
    <source>
        <dbReference type="ARBA" id="ARBA00023136"/>
    </source>
</evidence>
<dbReference type="PROSITE" id="PS50262">
    <property type="entry name" value="G_PROTEIN_RECEP_F1_2"/>
    <property type="match status" value="1"/>
</dbReference>
<keyword evidence="8 14" id="KW-0472">Membrane</keyword>
<evidence type="ECO:0000313" key="17">
    <source>
        <dbReference type="RefSeq" id="XP_028250335.1"/>
    </source>
</evidence>
<feature type="transmembrane region" description="Helical" evidence="14">
    <location>
        <begin position="23"/>
        <end position="50"/>
    </location>
</feature>
<evidence type="ECO:0000256" key="13">
    <source>
        <dbReference type="RuleBase" id="RU000688"/>
    </source>
</evidence>
<dbReference type="GO" id="GO:0005549">
    <property type="term" value="F:odorant binding"/>
    <property type="evidence" value="ECO:0007669"/>
    <property type="project" value="TreeGrafter"/>
</dbReference>
<dbReference type="PANTHER" id="PTHR26451:SF847">
    <property type="entry name" value="ODORANT RECEPTOR-RELATED"/>
    <property type="match status" value="1"/>
</dbReference>
<evidence type="ECO:0000313" key="16">
    <source>
        <dbReference type="Proteomes" id="UP000515145"/>
    </source>
</evidence>
<name>A0A6P7H5D9_9TELE</name>
<keyword evidence="5 14" id="KW-0552">Olfaction</keyword>
<sequence length="306" mass="35113">MDGKFNVTHITLDGFVELSRYRYLYFIITFTSYILIMCFNSSIVCIIVVHKNLHEPMYVFIAALLINSILFSTLIYPQILIDLLSEKQIISYTACLFQWFVYYSSAGSEFCLLAAMAYDRYVSICKPLHYANIMTNTTVSVVLLSAWILSACHSVIPVLLSANIKLCTFVYEGIICSSTVYKLHCVSSRLLQLYGFVAVINVVVLPVVFILFTYTRIFVITFKSCREVRRKAAQTCLPHLLVLISFSCLCTFEVLLARLDDSFPKTVRLIIALQIILYHPLFNPIIYGLKMKEIYKHLRSLFIKTL</sequence>
<feature type="transmembrane region" description="Helical" evidence="14">
    <location>
        <begin position="99"/>
        <end position="118"/>
    </location>
</feature>
<dbReference type="SUPFAM" id="SSF81321">
    <property type="entry name" value="Family A G protein-coupled receptor-like"/>
    <property type="match status" value="1"/>
</dbReference>
<dbReference type="Gene3D" id="1.20.1070.10">
    <property type="entry name" value="Rhodopsin 7-helix transmembrane proteins"/>
    <property type="match status" value="1"/>
</dbReference>
<dbReference type="InParanoid" id="A0A6P7H5D9"/>
<dbReference type="PRINTS" id="PR00237">
    <property type="entry name" value="GPCRRHODOPSN"/>
</dbReference>
<proteinExistence type="inferred from homology"/>
<evidence type="ECO:0000259" key="15">
    <source>
        <dbReference type="PROSITE" id="PS50262"/>
    </source>
</evidence>
<feature type="transmembrane region" description="Helical" evidence="14">
    <location>
        <begin position="57"/>
        <end position="79"/>
    </location>
</feature>
<keyword evidence="7 13" id="KW-0297">G-protein coupled receptor</keyword>
<dbReference type="InterPro" id="IPR052921">
    <property type="entry name" value="GPCR1_Superfamily_Member"/>
</dbReference>
<evidence type="ECO:0000256" key="9">
    <source>
        <dbReference type="ARBA" id="ARBA00023157"/>
    </source>
</evidence>
<evidence type="ECO:0000256" key="3">
    <source>
        <dbReference type="ARBA" id="ARBA00022606"/>
    </source>
</evidence>
<protein>
    <recommendedName>
        <fullName evidence="14">Olfactory receptor</fullName>
    </recommendedName>
</protein>
<feature type="transmembrane region" description="Helical" evidence="14">
    <location>
        <begin position="193"/>
        <end position="215"/>
    </location>
</feature>
<feature type="domain" description="G-protein coupled receptors family 1 profile" evidence="15">
    <location>
        <begin position="39"/>
        <end position="287"/>
    </location>
</feature>
<dbReference type="Pfam" id="PF13853">
    <property type="entry name" value="7tm_4"/>
    <property type="match status" value="1"/>
</dbReference>
<organism evidence="16 17">
    <name type="scientific">Parambassis ranga</name>
    <name type="common">Indian glassy fish</name>
    <dbReference type="NCBI Taxonomy" id="210632"/>
    <lineage>
        <taxon>Eukaryota</taxon>
        <taxon>Metazoa</taxon>
        <taxon>Chordata</taxon>
        <taxon>Craniata</taxon>
        <taxon>Vertebrata</taxon>
        <taxon>Euteleostomi</taxon>
        <taxon>Actinopterygii</taxon>
        <taxon>Neopterygii</taxon>
        <taxon>Teleostei</taxon>
        <taxon>Neoteleostei</taxon>
        <taxon>Acanthomorphata</taxon>
        <taxon>Ovalentaria</taxon>
        <taxon>Ambassidae</taxon>
        <taxon>Parambassis</taxon>
    </lineage>
</organism>
<evidence type="ECO:0000256" key="1">
    <source>
        <dbReference type="ARBA" id="ARBA00004651"/>
    </source>
</evidence>
<evidence type="ECO:0000256" key="6">
    <source>
        <dbReference type="ARBA" id="ARBA00022989"/>
    </source>
</evidence>
<evidence type="ECO:0000256" key="4">
    <source>
        <dbReference type="ARBA" id="ARBA00022692"/>
    </source>
</evidence>
<dbReference type="GO" id="GO:0004984">
    <property type="term" value="F:olfactory receptor activity"/>
    <property type="evidence" value="ECO:0007669"/>
    <property type="project" value="InterPro"/>
</dbReference>
<keyword evidence="4 13" id="KW-0812">Transmembrane</keyword>
<keyword evidence="3 14" id="KW-0716">Sensory transduction</keyword>
<keyword evidence="16" id="KW-1185">Reference proteome</keyword>
<evidence type="ECO:0000256" key="12">
    <source>
        <dbReference type="ARBA" id="ARBA00023224"/>
    </source>
</evidence>
<keyword evidence="9" id="KW-1015">Disulfide bond</keyword>
<dbReference type="OrthoDB" id="10017003at2759"/>
<accession>A0A6P7H5D9</accession>
<dbReference type="AlphaFoldDB" id="A0A6P7H5D9"/>
<dbReference type="Proteomes" id="UP000515145">
    <property type="component" value="Chromosome 21"/>
</dbReference>
<keyword evidence="11" id="KW-0325">Glycoprotein</keyword>
<dbReference type="InterPro" id="IPR000276">
    <property type="entry name" value="GPCR_Rhodpsn"/>
</dbReference>